<keyword evidence="1" id="KW-0732">Signal</keyword>
<feature type="signal peptide" evidence="1">
    <location>
        <begin position="1"/>
        <end position="18"/>
    </location>
</feature>
<evidence type="ECO:0000313" key="3">
    <source>
        <dbReference type="Proteomes" id="UP000605013"/>
    </source>
</evidence>
<sequence>MRFVFSLFFVLNVAFLHAQNNAEEEMVIKTITNFFEGFHAQDSTKMYNAVYKTVLMQSISKTTSKDVTLSLTNFKAFVGQIKSIPETDSFKEVLLSFEVKIDGNMANVWTPYEFWYNDKKRHCGVNSFQLIKENRQWKIFYIVDTRRSFN</sequence>
<dbReference type="SUPFAM" id="SSF54427">
    <property type="entry name" value="NTF2-like"/>
    <property type="match status" value="1"/>
</dbReference>
<dbReference type="EMBL" id="JAEMEF010000013">
    <property type="protein sequence ID" value="MBL7560783.1"/>
    <property type="molecule type" value="Genomic_DNA"/>
</dbReference>
<dbReference type="InterPro" id="IPR032710">
    <property type="entry name" value="NTF2-like_dom_sf"/>
</dbReference>
<dbReference type="Gene3D" id="3.10.450.50">
    <property type="match status" value="1"/>
</dbReference>
<protein>
    <submittedName>
        <fullName evidence="2">Nuclear transport factor 2 family protein</fullName>
    </submittedName>
</protein>
<dbReference type="RefSeq" id="WP_203001300.1">
    <property type="nucleotide sequence ID" value="NZ_JAEMEF010000013.1"/>
</dbReference>
<name>A0ABS1WNY0_9FLAO</name>
<dbReference type="Proteomes" id="UP000605013">
    <property type="component" value="Unassembled WGS sequence"/>
</dbReference>
<reference evidence="2 3" key="1">
    <citation type="submission" date="2020-12" db="EMBL/GenBank/DDBJ databases">
        <title>Olleya sediminilitoris sp. nov., isolated from a tidal flat.</title>
        <authorList>
            <person name="Park S."/>
            <person name="Yoon J.-H."/>
        </authorList>
    </citation>
    <scope>NUCLEOTIDE SEQUENCE [LARGE SCALE GENOMIC DNA]</scope>
    <source>
        <strain evidence="2 3">YSTF-M6</strain>
    </source>
</reference>
<proteinExistence type="predicted"/>
<comment type="caution">
    <text evidence="2">The sequence shown here is derived from an EMBL/GenBank/DDBJ whole genome shotgun (WGS) entry which is preliminary data.</text>
</comment>
<accession>A0ABS1WNY0</accession>
<keyword evidence="3" id="KW-1185">Reference proteome</keyword>
<gene>
    <name evidence="2" type="ORF">JAO71_13320</name>
</gene>
<evidence type="ECO:0000313" key="2">
    <source>
        <dbReference type="EMBL" id="MBL7560783.1"/>
    </source>
</evidence>
<organism evidence="2 3">
    <name type="scientific">Olleya sediminilitoris</name>
    <dbReference type="NCBI Taxonomy" id="2795739"/>
    <lineage>
        <taxon>Bacteria</taxon>
        <taxon>Pseudomonadati</taxon>
        <taxon>Bacteroidota</taxon>
        <taxon>Flavobacteriia</taxon>
        <taxon>Flavobacteriales</taxon>
        <taxon>Flavobacteriaceae</taxon>
    </lineage>
</organism>
<feature type="chain" id="PRO_5046509267" evidence="1">
    <location>
        <begin position="19"/>
        <end position="150"/>
    </location>
</feature>
<evidence type="ECO:0000256" key="1">
    <source>
        <dbReference type="SAM" id="SignalP"/>
    </source>
</evidence>